<feature type="signal peptide" evidence="7">
    <location>
        <begin position="1"/>
        <end position="15"/>
    </location>
</feature>
<evidence type="ECO:0000256" key="1">
    <source>
        <dbReference type="ARBA" id="ARBA00010505"/>
    </source>
</evidence>
<evidence type="ECO:0000259" key="8">
    <source>
        <dbReference type="PROSITE" id="PS51352"/>
    </source>
</evidence>
<dbReference type="GO" id="GO:0005737">
    <property type="term" value="C:cytoplasm"/>
    <property type="evidence" value="ECO:0007669"/>
    <property type="project" value="TreeGrafter"/>
</dbReference>
<name>A0A7R9UZJ7_DIALT</name>
<dbReference type="AlphaFoldDB" id="A0A7R9UZJ7"/>
<evidence type="ECO:0000313" key="9">
    <source>
        <dbReference type="EMBL" id="CAD8278429.1"/>
    </source>
</evidence>
<organism evidence="9">
    <name type="scientific">Diacronema lutheri</name>
    <name type="common">Unicellular marine alga</name>
    <name type="synonym">Monochrysis lutheri</name>
    <dbReference type="NCBI Taxonomy" id="2081491"/>
    <lineage>
        <taxon>Eukaryota</taxon>
        <taxon>Haptista</taxon>
        <taxon>Haptophyta</taxon>
        <taxon>Pavlovophyceae</taxon>
        <taxon>Pavlovales</taxon>
        <taxon>Pavlovaceae</taxon>
        <taxon>Diacronema</taxon>
    </lineage>
</organism>
<dbReference type="GO" id="GO:0042744">
    <property type="term" value="P:hydrogen peroxide catabolic process"/>
    <property type="evidence" value="ECO:0007669"/>
    <property type="project" value="TreeGrafter"/>
</dbReference>
<evidence type="ECO:0000256" key="6">
    <source>
        <dbReference type="RuleBase" id="RU366011"/>
    </source>
</evidence>
<dbReference type="GO" id="GO:0008379">
    <property type="term" value="F:thioredoxin peroxidase activity"/>
    <property type="evidence" value="ECO:0007669"/>
    <property type="project" value="InterPro"/>
</dbReference>
<comment type="function">
    <text evidence="6">Thiol-specific peroxidase that catalyzes the reduction of hydrogen peroxide and organic hydroperoxides to water and alcohols, respectively. Plays a role in cell protection against oxidative stress by detoxifying peroxides.</text>
</comment>
<dbReference type="PROSITE" id="PS51352">
    <property type="entry name" value="THIOREDOXIN_2"/>
    <property type="match status" value="1"/>
</dbReference>
<dbReference type="Proteomes" id="UP000751190">
    <property type="component" value="Unassembled WGS sequence"/>
</dbReference>
<dbReference type="GO" id="GO:0045454">
    <property type="term" value="P:cell redox homeostasis"/>
    <property type="evidence" value="ECO:0007669"/>
    <property type="project" value="TreeGrafter"/>
</dbReference>
<keyword evidence="4 6" id="KW-0560">Oxidoreductase</keyword>
<evidence type="ECO:0000256" key="4">
    <source>
        <dbReference type="ARBA" id="ARBA00023002"/>
    </source>
</evidence>
<evidence type="ECO:0000256" key="7">
    <source>
        <dbReference type="SAM" id="SignalP"/>
    </source>
</evidence>
<dbReference type="EMBL" id="HBEB01019676">
    <property type="protein sequence ID" value="CAD8278429.1"/>
    <property type="molecule type" value="Transcribed_RNA"/>
</dbReference>
<feature type="chain" id="PRO_5035593463" description="Thioredoxin domain-containing protein" evidence="7">
    <location>
        <begin position="16"/>
        <end position="201"/>
    </location>
</feature>
<evidence type="ECO:0000313" key="11">
    <source>
        <dbReference type="Proteomes" id="UP000751190"/>
    </source>
</evidence>
<sequence length="201" mass="21032">MSLGPLLLTAALGFGRPVVRWGVAASVRCSRAAPSSSASVGAKLPDVTLFEGQPEFAKAAERSLAELTRGKTAVIFAVPGAFTPGCSVSHLPSFIERYDDLKNAGVDMVICTATNDPYVMEAWGRASGVARGTILMLSDKEAKLCRALGVATESDVMVRSERYALIAKDGVISAWLPAAMPGGEKKSENTYAPSVLAALRG</sequence>
<gene>
    <name evidence="10" type="ORF">KFE25_012638</name>
    <name evidence="9" type="ORF">PLUT1463_LOCUS12746</name>
</gene>
<dbReference type="InterPro" id="IPR013766">
    <property type="entry name" value="Thioredoxin_domain"/>
</dbReference>
<comment type="similarity">
    <text evidence="1 6">Belongs to the peroxiredoxin family. Prx5 subfamily.</text>
</comment>
<dbReference type="PANTHER" id="PTHR10430">
    <property type="entry name" value="PEROXIREDOXIN"/>
    <property type="match status" value="1"/>
</dbReference>
<dbReference type="SUPFAM" id="SSF52833">
    <property type="entry name" value="Thioredoxin-like"/>
    <property type="match status" value="1"/>
</dbReference>
<proteinExistence type="inferred from homology"/>
<feature type="domain" description="Thioredoxin" evidence="8">
    <location>
        <begin position="38"/>
        <end position="201"/>
    </location>
</feature>
<dbReference type="GO" id="GO:0034599">
    <property type="term" value="P:cellular response to oxidative stress"/>
    <property type="evidence" value="ECO:0007669"/>
    <property type="project" value="InterPro"/>
</dbReference>
<dbReference type="InterPro" id="IPR037944">
    <property type="entry name" value="PRX5-like"/>
</dbReference>
<dbReference type="InterPro" id="IPR013740">
    <property type="entry name" value="Redoxin"/>
</dbReference>
<keyword evidence="6" id="KW-0676">Redox-active center</keyword>
<dbReference type="Pfam" id="PF08534">
    <property type="entry name" value="Redoxin"/>
    <property type="match status" value="1"/>
</dbReference>
<feature type="active site" description="Cysteine sulfenic acid (-SOH) intermediate" evidence="5">
    <location>
        <position position="86"/>
    </location>
</feature>
<keyword evidence="2 6" id="KW-0575">Peroxidase</keyword>
<reference evidence="10" key="2">
    <citation type="submission" date="2021-05" db="EMBL/GenBank/DDBJ databases">
        <title>The genome of the haptophyte Pavlova lutheri (Diacronema luteri, Pavlovales) - a model for lipid biosynthesis in eukaryotic algae.</title>
        <authorList>
            <person name="Hulatt C.J."/>
            <person name="Posewitz M.C."/>
        </authorList>
    </citation>
    <scope>NUCLEOTIDE SEQUENCE</scope>
    <source>
        <strain evidence="10">NIVA-4/92</strain>
    </source>
</reference>
<reference evidence="9" key="1">
    <citation type="submission" date="2021-01" db="EMBL/GenBank/DDBJ databases">
        <authorList>
            <person name="Corre E."/>
            <person name="Pelletier E."/>
            <person name="Niang G."/>
            <person name="Scheremetjew M."/>
            <person name="Finn R."/>
            <person name="Kale V."/>
            <person name="Holt S."/>
            <person name="Cochrane G."/>
            <person name="Meng A."/>
            <person name="Brown T."/>
            <person name="Cohen L."/>
        </authorList>
    </citation>
    <scope>NUCLEOTIDE SEQUENCE</scope>
    <source>
        <strain evidence="9">RCC1537</strain>
    </source>
</reference>
<evidence type="ECO:0000256" key="3">
    <source>
        <dbReference type="ARBA" id="ARBA00022862"/>
    </source>
</evidence>
<dbReference type="EMBL" id="JAGTXO010000059">
    <property type="protein sequence ID" value="KAG8457967.1"/>
    <property type="molecule type" value="Genomic_DNA"/>
</dbReference>
<keyword evidence="3 6" id="KW-0049">Antioxidant</keyword>
<evidence type="ECO:0000256" key="2">
    <source>
        <dbReference type="ARBA" id="ARBA00022559"/>
    </source>
</evidence>
<accession>A0A7R9UZJ7</accession>
<dbReference type="Gene3D" id="3.40.30.10">
    <property type="entry name" value="Glutaredoxin"/>
    <property type="match status" value="1"/>
</dbReference>
<keyword evidence="11" id="KW-1185">Reference proteome</keyword>
<evidence type="ECO:0000313" key="10">
    <source>
        <dbReference type="EMBL" id="KAG8457967.1"/>
    </source>
</evidence>
<protein>
    <recommendedName>
        <fullName evidence="8">Thioredoxin domain-containing protein</fullName>
    </recommendedName>
</protein>
<keyword evidence="7" id="KW-0732">Signal</keyword>
<dbReference type="OMA" id="ACLLCIK"/>
<evidence type="ECO:0000256" key="5">
    <source>
        <dbReference type="PIRSR" id="PIRSR637944-1"/>
    </source>
</evidence>
<dbReference type="OrthoDB" id="1882547at2759"/>
<dbReference type="CDD" id="cd03013">
    <property type="entry name" value="PRX5_like"/>
    <property type="match status" value="1"/>
</dbReference>
<dbReference type="InterPro" id="IPR036249">
    <property type="entry name" value="Thioredoxin-like_sf"/>
</dbReference>
<dbReference type="PANTHER" id="PTHR10430:SF16">
    <property type="entry name" value="PEROXIREDOXIN-5, MITOCHONDRIAL"/>
    <property type="match status" value="1"/>
</dbReference>